<accession>A0A8H3IC46</accession>
<comment type="caution">
    <text evidence="1">The sequence shown here is derived from an EMBL/GenBank/DDBJ whole genome shotgun (WGS) entry which is preliminary data.</text>
</comment>
<dbReference type="EMBL" id="CAJPDR010000157">
    <property type="protein sequence ID" value="CAF9922612.1"/>
    <property type="molecule type" value="Genomic_DNA"/>
</dbReference>
<sequence>MYGKSLKVTARPPQTLPGAESDAFYQGLAFPEGLHLSHASGFETVDLEISEVYNLGLSSPMKLDDLSAAFEAMLTEYGQPTPVGAWLDRPEKDVMKCYSMCYSKELVAK</sequence>
<reference evidence="1" key="1">
    <citation type="submission" date="2021-03" db="EMBL/GenBank/DDBJ databases">
        <authorList>
            <person name="Tagirdzhanova G."/>
        </authorList>
    </citation>
    <scope>NUCLEOTIDE SEQUENCE</scope>
</reference>
<organism evidence="1 2">
    <name type="scientific">Alectoria fallacina</name>
    <dbReference type="NCBI Taxonomy" id="1903189"/>
    <lineage>
        <taxon>Eukaryota</taxon>
        <taxon>Fungi</taxon>
        <taxon>Dikarya</taxon>
        <taxon>Ascomycota</taxon>
        <taxon>Pezizomycotina</taxon>
        <taxon>Lecanoromycetes</taxon>
        <taxon>OSLEUM clade</taxon>
        <taxon>Lecanoromycetidae</taxon>
        <taxon>Lecanorales</taxon>
        <taxon>Lecanorineae</taxon>
        <taxon>Parmeliaceae</taxon>
        <taxon>Alectoria</taxon>
    </lineage>
</organism>
<gene>
    <name evidence="1" type="ORF">ALECFALPRED_002130</name>
</gene>
<dbReference type="AlphaFoldDB" id="A0A8H3IC46"/>
<dbReference type="Proteomes" id="UP000664203">
    <property type="component" value="Unassembled WGS sequence"/>
</dbReference>
<evidence type="ECO:0000313" key="2">
    <source>
        <dbReference type="Proteomes" id="UP000664203"/>
    </source>
</evidence>
<keyword evidence="2" id="KW-1185">Reference proteome</keyword>
<name>A0A8H3IC46_9LECA</name>
<proteinExistence type="predicted"/>
<evidence type="ECO:0000313" key="1">
    <source>
        <dbReference type="EMBL" id="CAF9922612.1"/>
    </source>
</evidence>
<protein>
    <submittedName>
        <fullName evidence="1">Uncharacterized protein</fullName>
    </submittedName>
</protein>